<evidence type="ECO:0000259" key="4">
    <source>
        <dbReference type="Pfam" id="PF13947"/>
    </source>
</evidence>
<feature type="domain" description="Wall-associated receptor kinase galacturonan-binding" evidence="4">
    <location>
        <begin position="33"/>
        <end position="91"/>
    </location>
</feature>
<keyword evidence="2 3" id="KW-0732">Signal</keyword>
<name>A0AA41SIR1_PAPNU</name>
<comment type="subcellular location">
    <subcellularLocation>
        <location evidence="1">Membrane</location>
        <topology evidence="1">Single-pass membrane protein</topology>
    </subcellularLocation>
</comment>
<dbReference type="InterPro" id="IPR025287">
    <property type="entry name" value="WAK_GUB"/>
</dbReference>
<gene>
    <name evidence="5" type="ORF">MKW94_011667</name>
</gene>
<proteinExistence type="predicted"/>
<dbReference type="Pfam" id="PF13947">
    <property type="entry name" value="GUB_WAK_bind"/>
    <property type="match status" value="1"/>
</dbReference>
<comment type="caution">
    <text evidence="5">The sequence shown here is derived from an EMBL/GenBank/DDBJ whole genome shotgun (WGS) entry which is preliminary data.</text>
</comment>
<accession>A0AA41SIR1</accession>
<dbReference type="PANTHER" id="PTHR33491">
    <property type="entry name" value="OSJNBA0016N04.9 PROTEIN"/>
    <property type="match status" value="1"/>
</dbReference>
<evidence type="ECO:0000256" key="1">
    <source>
        <dbReference type="ARBA" id="ARBA00004167"/>
    </source>
</evidence>
<evidence type="ECO:0000256" key="3">
    <source>
        <dbReference type="SAM" id="SignalP"/>
    </source>
</evidence>
<dbReference type="GO" id="GO:0016020">
    <property type="term" value="C:membrane"/>
    <property type="evidence" value="ECO:0007669"/>
    <property type="project" value="UniProtKB-SubCell"/>
</dbReference>
<organism evidence="5 6">
    <name type="scientific">Papaver nudicaule</name>
    <name type="common">Iceland poppy</name>
    <dbReference type="NCBI Taxonomy" id="74823"/>
    <lineage>
        <taxon>Eukaryota</taxon>
        <taxon>Viridiplantae</taxon>
        <taxon>Streptophyta</taxon>
        <taxon>Embryophyta</taxon>
        <taxon>Tracheophyta</taxon>
        <taxon>Spermatophyta</taxon>
        <taxon>Magnoliopsida</taxon>
        <taxon>Ranunculales</taxon>
        <taxon>Papaveraceae</taxon>
        <taxon>Papaveroideae</taxon>
        <taxon>Papaver</taxon>
    </lineage>
</organism>
<evidence type="ECO:0000313" key="5">
    <source>
        <dbReference type="EMBL" id="MCL7036779.1"/>
    </source>
</evidence>
<keyword evidence="6" id="KW-1185">Reference proteome</keyword>
<dbReference type="EMBL" id="JAJJMA010171821">
    <property type="protein sequence ID" value="MCL7036779.1"/>
    <property type="molecule type" value="Genomic_DNA"/>
</dbReference>
<feature type="chain" id="PRO_5041296184" description="Wall-associated receptor kinase galacturonan-binding domain-containing protein" evidence="3">
    <location>
        <begin position="24"/>
        <end position="233"/>
    </location>
</feature>
<evidence type="ECO:0000256" key="2">
    <source>
        <dbReference type="ARBA" id="ARBA00022729"/>
    </source>
</evidence>
<dbReference type="GO" id="GO:0030247">
    <property type="term" value="F:polysaccharide binding"/>
    <property type="evidence" value="ECO:0007669"/>
    <property type="project" value="InterPro"/>
</dbReference>
<sequence length="233" mass="25355">MSWHLLLNFQCFLVLLSLQLASTTEIPITKPGCQDKCGNVSIPYPFGIGEGCFIGKRFRIACDDTLPENTRVPVYGVNMAVSNISILDGEMTTELDIVTNCSDKSIEVDNNFVGASFSKFSFSSTKNKFIAIGCDTLAYIVGKGYQNSSVGTGCMSYCNKIEDTTDGICNGVGCCEASIPAGLVSYETRLGSMYSPRRNLSFNPCSHAFLVEKSSFTFSSSYLKNFKDNGHLT</sequence>
<dbReference type="AlphaFoldDB" id="A0AA41SIR1"/>
<feature type="signal peptide" evidence="3">
    <location>
        <begin position="1"/>
        <end position="23"/>
    </location>
</feature>
<evidence type="ECO:0000313" key="6">
    <source>
        <dbReference type="Proteomes" id="UP001177140"/>
    </source>
</evidence>
<feature type="non-terminal residue" evidence="5">
    <location>
        <position position="233"/>
    </location>
</feature>
<dbReference type="Proteomes" id="UP001177140">
    <property type="component" value="Unassembled WGS sequence"/>
</dbReference>
<protein>
    <recommendedName>
        <fullName evidence="4">Wall-associated receptor kinase galacturonan-binding domain-containing protein</fullName>
    </recommendedName>
</protein>
<reference evidence="5" key="1">
    <citation type="submission" date="2022-03" db="EMBL/GenBank/DDBJ databases">
        <title>A functionally conserved STORR gene fusion in Papaver species that diverged 16.8 million years ago.</title>
        <authorList>
            <person name="Catania T."/>
        </authorList>
    </citation>
    <scope>NUCLEOTIDE SEQUENCE</scope>
    <source>
        <strain evidence="5">S-191538</strain>
    </source>
</reference>